<gene>
    <name evidence="2" type="ORF">CHC_T00002333001</name>
</gene>
<dbReference type="RefSeq" id="XP_005713337.1">
    <property type="nucleotide sequence ID" value="XM_005713280.1"/>
</dbReference>
<dbReference type="Gramene" id="CDF33534">
    <property type="protein sequence ID" value="CDF33534"/>
    <property type="gene ID" value="CHC_T00002333001"/>
</dbReference>
<proteinExistence type="predicted"/>
<dbReference type="AlphaFoldDB" id="R7Q6A0"/>
<sequence length="121" mass="13057">MGGVGVGARGGKRREEKGGGVDVEWSQEQVDGHNGGNTNLRIGSRWKEEGAQGAVWVLLGDYYAGTAVLWPSEASNVRSPPRRTTASDELDSTVGAPPLGRPRLLNVTTWPPPIGFHRYYL</sequence>
<protein>
    <submittedName>
        <fullName evidence="2">Uncharacterized protein</fullName>
    </submittedName>
</protein>
<accession>R7Q6A0</accession>
<evidence type="ECO:0000313" key="3">
    <source>
        <dbReference type="Proteomes" id="UP000012073"/>
    </source>
</evidence>
<dbReference type="EMBL" id="HG001649">
    <property type="protein sequence ID" value="CDF33534.1"/>
    <property type="molecule type" value="Genomic_DNA"/>
</dbReference>
<dbReference type="GeneID" id="17321052"/>
<evidence type="ECO:0000313" key="2">
    <source>
        <dbReference type="EMBL" id="CDF33534.1"/>
    </source>
</evidence>
<dbReference type="Proteomes" id="UP000012073">
    <property type="component" value="Unassembled WGS sequence"/>
</dbReference>
<feature type="region of interest" description="Disordered" evidence="1">
    <location>
        <begin position="73"/>
        <end position="98"/>
    </location>
</feature>
<feature type="region of interest" description="Disordered" evidence="1">
    <location>
        <begin position="1"/>
        <end position="41"/>
    </location>
</feature>
<evidence type="ECO:0000256" key="1">
    <source>
        <dbReference type="SAM" id="MobiDB-lite"/>
    </source>
</evidence>
<keyword evidence="3" id="KW-1185">Reference proteome</keyword>
<reference evidence="3" key="1">
    <citation type="journal article" date="2013" name="Proc. Natl. Acad. Sci. U.S.A.">
        <title>Genome structure and metabolic features in the red seaweed Chondrus crispus shed light on evolution of the Archaeplastida.</title>
        <authorList>
            <person name="Collen J."/>
            <person name="Porcel B."/>
            <person name="Carre W."/>
            <person name="Ball S.G."/>
            <person name="Chaparro C."/>
            <person name="Tonon T."/>
            <person name="Barbeyron T."/>
            <person name="Michel G."/>
            <person name="Noel B."/>
            <person name="Valentin K."/>
            <person name="Elias M."/>
            <person name="Artiguenave F."/>
            <person name="Arun A."/>
            <person name="Aury J.M."/>
            <person name="Barbosa-Neto J.F."/>
            <person name="Bothwell J.H."/>
            <person name="Bouget F.Y."/>
            <person name="Brillet L."/>
            <person name="Cabello-Hurtado F."/>
            <person name="Capella-Gutierrez S."/>
            <person name="Charrier B."/>
            <person name="Cladiere L."/>
            <person name="Cock J.M."/>
            <person name="Coelho S.M."/>
            <person name="Colleoni C."/>
            <person name="Czjzek M."/>
            <person name="Da Silva C."/>
            <person name="Delage L."/>
            <person name="Denoeud F."/>
            <person name="Deschamps P."/>
            <person name="Dittami S.M."/>
            <person name="Gabaldon T."/>
            <person name="Gachon C.M."/>
            <person name="Groisillier A."/>
            <person name="Herve C."/>
            <person name="Jabbari K."/>
            <person name="Katinka M."/>
            <person name="Kloareg B."/>
            <person name="Kowalczyk N."/>
            <person name="Labadie K."/>
            <person name="Leblanc C."/>
            <person name="Lopez P.J."/>
            <person name="McLachlan D.H."/>
            <person name="Meslet-Cladiere L."/>
            <person name="Moustafa A."/>
            <person name="Nehr Z."/>
            <person name="Nyvall Collen P."/>
            <person name="Panaud O."/>
            <person name="Partensky F."/>
            <person name="Poulain J."/>
            <person name="Rensing S.A."/>
            <person name="Rousvoal S."/>
            <person name="Samson G."/>
            <person name="Symeonidi A."/>
            <person name="Weissenbach J."/>
            <person name="Zambounis A."/>
            <person name="Wincker P."/>
            <person name="Boyen C."/>
        </authorList>
    </citation>
    <scope>NUCLEOTIDE SEQUENCE [LARGE SCALE GENOMIC DNA]</scope>
    <source>
        <strain evidence="3">cv. Stackhouse</strain>
    </source>
</reference>
<organism evidence="2 3">
    <name type="scientific">Chondrus crispus</name>
    <name type="common">Carrageen Irish moss</name>
    <name type="synonym">Polymorpha crispa</name>
    <dbReference type="NCBI Taxonomy" id="2769"/>
    <lineage>
        <taxon>Eukaryota</taxon>
        <taxon>Rhodophyta</taxon>
        <taxon>Florideophyceae</taxon>
        <taxon>Rhodymeniophycidae</taxon>
        <taxon>Gigartinales</taxon>
        <taxon>Gigartinaceae</taxon>
        <taxon>Chondrus</taxon>
    </lineage>
</organism>
<name>R7Q6A0_CHOCR</name>
<feature type="compositionally biased region" description="Polar residues" evidence="1">
    <location>
        <begin position="73"/>
        <end position="84"/>
    </location>
</feature>
<dbReference type="KEGG" id="ccp:CHC_T00002333001"/>